<evidence type="ECO:0000256" key="6">
    <source>
        <dbReference type="ARBA" id="ARBA00022833"/>
    </source>
</evidence>
<comment type="subcellular location">
    <subcellularLocation>
        <location evidence="1">Nucleus</location>
    </subcellularLocation>
</comment>
<dbReference type="CDD" id="cd06008">
    <property type="entry name" value="NF-X1-zinc-finger"/>
    <property type="match status" value="4"/>
</dbReference>
<keyword evidence="8" id="KW-0804">Transcription</keyword>
<evidence type="ECO:0000313" key="13">
    <source>
        <dbReference type="Proteomes" id="UP001583172"/>
    </source>
</evidence>
<dbReference type="EMBL" id="JAZGSY010000010">
    <property type="protein sequence ID" value="KAL1843748.1"/>
    <property type="molecule type" value="Genomic_DNA"/>
</dbReference>
<dbReference type="InterPro" id="IPR000967">
    <property type="entry name" value="Znf_NFX1"/>
</dbReference>
<keyword evidence="5" id="KW-0863">Zinc-finger</keyword>
<accession>A0ABR3VQ03</accession>
<evidence type="ECO:0000256" key="4">
    <source>
        <dbReference type="ARBA" id="ARBA00022737"/>
    </source>
</evidence>
<proteinExistence type="inferred from homology"/>
<evidence type="ECO:0000256" key="9">
    <source>
        <dbReference type="ARBA" id="ARBA00023242"/>
    </source>
</evidence>
<dbReference type="InterPro" id="IPR036867">
    <property type="entry name" value="R3H_dom_sf"/>
</dbReference>
<keyword evidence="13" id="KW-1185">Reference proteome</keyword>
<comment type="similarity">
    <text evidence="2">Belongs to the NFX1 family.</text>
</comment>
<dbReference type="Proteomes" id="UP001583172">
    <property type="component" value="Unassembled WGS sequence"/>
</dbReference>
<keyword evidence="7" id="KW-0805">Transcription regulation</keyword>
<evidence type="ECO:0000313" key="12">
    <source>
        <dbReference type="EMBL" id="KAL1843748.1"/>
    </source>
</evidence>
<keyword evidence="6" id="KW-0862">Zinc</keyword>
<dbReference type="Pfam" id="PF01424">
    <property type="entry name" value="R3H"/>
    <property type="match status" value="1"/>
</dbReference>
<evidence type="ECO:0000259" key="11">
    <source>
        <dbReference type="PROSITE" id="PS51061"/>
    </source>
</evidence>
<dbReference type="SUPFAM" id="SSF82708">
    <property type="entry name" value="R3H domain"/>
    <property type="match status" value="1"/>
</dbReference>
<evidence type="ECO:0000256" key="2">
    <source>
        <dbReference type="ARBA" id="ARBA00007269"/>
    </source>
</evidence>
<evidence type="ECO:0000256" key="1">
    <source>
        <dbReference type="ARBA" id="ARBA00004123"/>
    </source>
</evidence>
<protein>
    <recommendedName>
        <fullName evidence="11">R3H domain-containing protein</fullName>
    </recommendedName>
</protein>
<sequence>MLPCGEHFCSQPCHAGLCGSCEISVPVTCYCGKEQRMMPCSQRGEIQESFNYGQRKASSTDGAAESDSEWFEGSFSCGGICGRPFDCGVHVCRKPCHAQDEAVAHCPFSPDLVTHCPCGKTSLASMGLELRQSCQDPVPHCDKPCNKALACGHLCPDKCHTGACAPCTQRMQVSCRCGKTTVESACHQGEVAQPQCFRICRTQKNCGRHECGERCCPGEKKAAERRKQRRSATEHFESEHICLQLCGRLLKCGKHTCQQLCHKGPCLACLEAVFEEVSCACGRTVLQPPQPCGTRPPECRFPCTKPRSCGHPAIEHQCHPDDVACPKCPFLVERHCICGKKKLMNQPCWKPCHKPGECEDANISGSHCSQPCGKMRKSCEHPCVDECHAPFPCKEDKPCQSKTFLTCPCQRRKQEVRCLASRLGPPPAREPLKCDDECLRLQRNRKLAEALNIDPNTHTDDHIPYSDTTLKLFRENMAWAQEQERELRVFAATLEEKRIRFKPMPAHQRAFIHNLAADFGFDTESMDPEPHRHVCVFKTPRFVSAPPKTLAQCLRIAQAAANLGIGASAIKHPASKQPQPPPFNALLMSNPRFGLTIDELDAALTTDLATASRSGPAMTFTTSFLPSEEVIIKAIPGSVTVAAIATSLAPTPEAIEKVLTNAKPGIAKTVSRLGLAGSVTLCHIDGPDNVITRREADASSGGWSAVASRGSWRKTAMNNKTGTAAAPAERRAGGAFVALRKLGEKKAAAATTTTAAATTTAVEKAKEKEKEKEEVAEDWLAAVEREEGGAAAHDGKEGKRGEKGDATGRDDINGIDGSKGDVNGEERISEEGESARRENRQEAETLDSSEAA</sequence>
<dbReference type="PANTHER" id="PTHR12360">
    <property type="entry name" value="NUCLEAR TRANSCRIPTION FACTOR, X-BOX BINDING 1 NFX1"/>
    <property type="match status" value="1"/>
</dbReference>
<evidence type="ECO:0000256" key="5">
    <source>
        <dbReference type="ARBA" id="ARBA00022771"/>
    </source>
</evidence>
<evidence type="ECO:0000256" key="3">
    <source>
        <dbReference type="ARBA" id="ARBA00022723"/>
    </source>
</evidence>
<dbReference type="PROSITE" id="PS51061">
    <property type="entry name" value="R3H"/>
    <property type="match status" value="1"/>
</dbReference>
<feature type="region of interest" description="Disordered" evidence="10">
    <location>
        <begin position="784"/>
        <end position="852"/>
    </location>
</feature>
<name>A0ABR3VQ03_HUMIN</name>
<dbReference type="InterPro" id="IPR001374">
    <property type="entry name" value="R3H_dom"/>
</dbReference>
<gene>
    <name evidence="12" type="ORF">VTJ49DRAFT_129</name>
</gene>
<organism evidence="12 13">
    <name type="scientific">Humicola insolens</name>
    <name type="common">Soft-rot fungus</name>
    <dbReference type="NCBI Taxonomy" id="85995"/>
    <lineage>
        <taxon>Eukaryota</taxon>
        <taxon>Fungi</taxon>
        <taxon>Dikarya</taxon>
        <taxon>Ascomycota</taxon>
        <taxon>Pezizomycotina</taxon>
        <taxon>Sordariomycetes</taxon>
        <taxon>Sordariomycetidae</taxon>
        <taxon>Sordariales</taxon>
        <taxon>Chaetomiaceae</taxon>
        <taxon>Mycothermus</taxon>
    </lineage>
</organism>
<evidence type="ECO:0000256" key="8">
    <source>
        <dbReference type="ARBA" id="ARBA00023163"/>
    </source>
</evidence>
<evidence type="ECO:0000256" key="10">
    <source>
        <dbReference type="SAM" id="MobiDB-lite"/>
    </source>
</evidence>
<reference evidence="12 13" key="1">
    <citation type="journal article" date="2024" name="Commun. Biol.">
        <title>Comparative genomic analysis of thermophilic fungi reveals convergent evolutionary adaptations and gene losses.</title>
        <authorList>
            <person name="Steindorff A.S."/>
            <person name="Aguilar-Pontes M.V."/>
            <person name="Robinson A.J."/>
            <person name="Andreopoulos B."/>
            <person name="LaButti K."/>
            <person name="Kuo A."/>
            <person name="Mondo S."/>
            <person name="Riley R."/>
            <person name="Otillar R."/>
            <person name="Haridas S."/>
            <person name="Lipzen A."/>
            <person name="Grimwood J."/>
            <person name="Schmutz J."/>
            <person name="Clum A."/>
            <person name="Reid I.D."/>
            <person name="Moisan M.C."/>
            <person name="Butler G."/>
            <person name="Nguyen T.T.M."/>
            <person name="Dewar K."/>
            <person name="Conant G."/>
            <person name="Drula E."/>
            <person name="Henrissat B."/>
            <person name="Hansel C."/>
            <person name="Singer S."/>
            <person name="Hutchinson M.I."/>
            <person name="de Vries R.P."/>
            <person name="Natvig D.O."/>
            <person name="Powell A.J."/>
            <person name="Tsang A."/>
            <person name="Grigoriev I.V."/>
        </authorList>
    </citation>
    <scope>NUCLEOTIDE SEQUENCE [LARGE SCALE GENOMIC DNA]</scope>
    <source>
        <strain evidence="12 13">CBS 620.91</strain>
    </source>
</reference>
<feature type="domain" description="R3H" evidence="11">
    <location>
        <begin position="477"/>
        <end position="540"/>
    </location>
</feature>
<dbReference type="Gene3D" id="3.30.1370.50">
    <property type="entry name" value="R3H-like domain"/>
    <property type="match status" value="1"/>
</dbReference>
<feature type="compositionally biased region" description="Basic and acidic residues" evidence="10">
    <location>
        <begin position="784"/>
        <end position="843"/>
    </location>
</feature>
<keyword evidence="3" id="KW-0479">Metal-binding</keyword>
<evidence type="ECO:0000256" key="7">
    <source>
        <dbReference type="ARBA" id="ARBA00023015"/>
    </source>
</evidence>
<comment type="caution">
    <text evidence="12">The sequence shown here is derived from an EMBL/GenBank/DDBJ whole genome shotgun (WGS) entry which is preliminary data.</text>
</comment>
<keyword evidence="9" id="KW-0539">Nucleus</keyword>
<dbReference type="PANTHER" id="PTHR12360:SF12">
    <property type="entry name" value="TRANSCRIPTIONAL REPRESSOR NF-X1"/>
    <property type="match status" value="1"/>
</dbReference>
<dbReference type="InterPro" id="IPR034078">
    <property type="entry name" value="NFX1_fam"/>
</dbReference>
<dbReference type="SMART" id="SM00438">
    <property type="entry name" value="ZnF_NFX"/>
    <property type="match status" value="9"/>
</dbReference>
<dbReference type="SMART" id="SM00393">
    <property type="entry name" value="R3H"/>
    <property type="match status" value="1"/>
</dbReference>
<keyword evidence="4" id="KW-0677">Repeat</keyword>
<dbReference type="Pfam" id="PF01422">
    <property type="entry name" value="zf-NF-X1"/>
    <property type="match status" value="5"/>
</dbReference>